<dbReference type="PANTHER" id="PTHR40465">
    <property type="entry name" value="CHROMOSOME 1, WHOLE GENOME SHOTGUN SEQUENCE"/>
    <property type="match status" value="1"/>
</dbReference>
<feature type="transmembrane region" description="Helical" evidence="2">
    <location>
        <begin position="89"/>
        <end position="109"/>
    </location>
</feature>
<evidence type="ECO:0000256" key="1">
    <source>
        <dbReference type="SAM" id="MobiDB-lite"/>
    </source>
</evidence>
<feature type="transmembrane region" description="Helical" evidence="2">
    <location>
        <begin position="193"/>
        <end position="220"/>
    </location>
</feature>
<keyword evidence="2" id="KW-0812">Transmembrane</keyword>
<keyword evidence="2" id="KW-0472">Membrane</keyword>
<feature type="region of interest" description="Disordered" evidence="1">
    <location>
        <begin position="264"/>
        <end position="298"/>
    </location>
</feature>
<dbReference type="InterPro" id="IPR045339">
    <property type="entry name" value="DUF6534"/>
</dbReference>
<organism evidence="4 5">
    <name type="scientific">Roridomyces roridus</name>
    <dbReference type="NCBI Taxonomy" id="1738132"/>
    <lineage>
        <taxon>Eukaryota</taxon>
        <taxon>Fungi</taxon>
        <taxon>Dikarya</taxon>
        <taxon>Basidiomycota</taxon>
        <taxon>Agaricomycotina</taxon>
        <taxon>Agaricomycetes</taxon>
        <taxon>Agaricomycetidae</taxon>
        <taxon>Agaricales</taxon>
        <taxon>Marasmiineae</taxon>
        <taxon>Mycenaceae</taxon>
        <taxon>Roridomyces</taxon>
    </lineage>
</organism>
<keyword evidence="5" id="KW-1185">Reference proteome</keyword>
<keyword evidence="2" id="KW-1133">Transmembrane helix</keyword>
<evidence type="ECO:0000259" key="3">
    <source>
        <dbReference type="Pfam" id="PF20152"/>
    </source>
</evidence>
<dbReference type="Pfam" id="PF20152">
    <property type="entry name" value="DUF6534"/>
    <property type="match status" value="1"/>
</dbReference>
<feature type="transmembrane region" description="Helical" evidence="2">
    <location>
        <begin position="12"/>
        <end position="32"/>
    </location>
</feature>
<protein>
    <recommendedName>
        <fullName evidence="3">DUF6534 domain-containing protein</fullName>
    </recommendedName>
</protein>
<sequence>MPHLGVSTILGPWLIGICISLVLQGVVLTQLVKYFETYRRDPLLLKALVGMVGTLSLLSSVQYFTIIWVEAIVHYGHLRSYEALVYGSWLEGVIPLFTAFRMLVVQGYFCYRLFVISKNRYIAAALSAIFSFALIASVVCTAYIARGPLQFDLMYVWYEVFLIAGLVGAILLTGTTIYFSLKNRRQTTSQTTGLINTILTLAIQSAAPAAICAVLNLVIVHTVIRGGPAVTIVMPKVYVFSMMWTLNSREEDVLEGQRRLSTSSAAHRGLTEKAATSSHGGSVESAHRDNEYEPEDVEEMVFEARQVGEV</sequence>
<feature type="transmembrane region" description="Helical" evidence="2">
    <location>
        <begin position="121"/>
        <end position="144"/>
    </location>
</feature>
<proteinExistence type="predicted"/>
<evidence type="ECO:0000313" key="4">
    <source>
        <dbReference type="EMBL" id="KAJ7607537.1"/>
    </source>
</evidence>
<evidence type="ECO:0000313" key="5">
    <source>
        <dbReference type="Proteomes" id="UP001221142"/>
    </source>
</evidence>
<evidence type="ECO:0000256" key="2">
    <source>
        <dbReference type="SAM" id="Phobius"/>
    </source>
</evidence>
<comment type="caution">
    <text evidence="4">The sequence shown here is derived from an EMBL/GenBank/DDBJ whole genome shotgun (WGS) entry which is preliminary data.</text>
</comment>
<dbReference type="EMBL" id="JARKIF010000049">
    <property type="protein sequence ID" value="KAJ7607537.1"/>
    <property type="molecule type" value="Genomic_DNA"/>
</dbReference>
<feature type="transmembrane region" description="Helical" evidence="2">
    <location>
        <begin position="156"/>
        <end position="181"/>
    </location>
</feature>
<name>A0AAD7F7T8_9AGAR</name>
<reference evidence="4" key="1">
    <citation type="submission" date="2023-03" db="EMBL/GenBank/DDBJ databases">
        <title>Massive genome expansion in bonnet fungi (Mycena s.s.) driven by repeated elements and novel gene families across ecological guilds.</title>
        <authorList>
            <consortium name="Lawrence Berkeley National Laboratory"/>
            <person name="Harder C.B."/>
            <person name="Miyauchi S."/>
            <person name="Viragh M."/>
            <person name="Kuo A."/>
            <person name="Thoen E."/>
            <person name="Andreopoulos B."/>
            <person name="Lu D."/>
            <person name="Skrede I."/>
            <person name="Drula E."/>
            <person name="Henrissat B."/>
            <person name="Morin E."/>
            <person name="Kohler A."/>
            <person name="Barry K."/>
            <person name="LaButti K."/>
            <person name="Morin E."/>
            <person name="Salamov A."/>
            <person name="Lipzen A."/>
            <person name="Mereny Z."/>
            <person name="Hegedus B."/>
            <person name="Baldrian P."/>
            <person name="Stursova M."/>
            <person name="Weitz H."/>
            <person name="Taylor A."/>
            <person name="Grigoriev I.V."/>
            <person name="Nagy L.G."/>
            <person name="Martin F."/>
            <person name="Kauserud H."/>
        </authorList>
    </citation>
    <scope>NUCLEOTIDE SEQUENCE</scope>
    <source>
        <strain evidence="4">9284</strain>
    </source>
</reference>
<feature type="domain" description="DUF6534" evidence="3">
    <location>
        <begin position="170"/>
        <end position="250"/>
    </location>
</feature>
<dbReference type="PANTHER" id="PTHR40465:SF1">
    <property type="entry name" value="DUF6534 DOMAIN-CONTAINING PROTEIN"/>
    <property type="match status" value="1"/>
</dbReference>
<dbReference type="Proteomes" id="UP001221142">
    <property type="component" value="Unassembled WGS sequence"/>
</dbReference>
<accession>A0AAD7F7T8</accession>
<dbReference type="AlphaFoldDB" id="A0AAD7F7T8"/>
<feature type="transmembrane region" description="Helical" evidence="2">
    <location>
        <begin position="44"/>
        <end position="69"/>
    </location>
</feature>
<gene>
    <name evidence="4" type="ORF">FB45DRAFT_1040219</name>
</gene>